<protein>
    <submittedName>
        <fullName evidence="3">DUF4339 domain-containing protein</fullName>
    </submittedName>
</protein>
<feature type="transmembrane region" description="Helical" evidence="1">
    <location>
        <begin position="72"/>
        <end position="92"/>
    </location>
</feature>
<keyword evidence="4" id="KW-1185">Reference proteome</keyword>
<evidence type="ECO:0000313" key="3">
    <source>
        <dbReference type="EMBL" id="QDH24174.1"/>
    </source>
</evidence>
<gene>
    <name evidence="3" type="ORF">D5366_01645</name>
</gene>
<keyword evidence="1" id="KW-1133">Transmembrane helix</keyword>
<dbReference type="InterPro" id="IPR025640">
    <property type="entry name" value="GYF_2"/>
</dbReference>
<keyword evidence="1" id="KW-0472">Membrane</keyword>
<name>A0A4Y6V4A1_9PROT</name>
<reference evidence="3 4" key="1">
    <citation type="submission" date="2018-09" db="EMBL/GenBank/DDBJ databases">
        <title>The complete genome sequence of Neokomagataea tanensis NBRC 106556(T).</title>
        <authorList>
            <person name="Chua K.-O."/>
            <person name="See-Too W.-S."/>
            <person name="Hong K.-W."/>
            <person name="Yin W.-F."/>
            <person name="Chan K.-G."/>
        </authorList>
    </citation>
    <scope>NUCLEOTIDE SEQUENCE [LARGE SCALE GENOMIC DNA]</scope>
    <source>
        <strain evidence="4">AH13 \ NBRC 106556</strain>
    </source>
</reference>
<dbReference type="Proteomes" id="UP000317214">
    <property type="component" value="Chromosome"/>
</dbReference>
<feature type="domain" description="GYF" evidence="2">
    <location>
        <begin position="3"/>
        <end position="49"/>
    </location>
</feature>
<feature type="transmembrane region" description="Helical" evidence="1">
    <location>
        <begin position="101"/>
        <end position="121"/>
    </location>
</feature>
<dbReference type="OrthoDB" id="198456at2"/>
<proteinExistence type="predicted"/>
<dbReference type="AlphaFoldDB" id="A0A4Y6V4A1"/>
<dbReference type="Pfam" id="PF14237">
    <property type="entry name" value="GYF_2"/>
    <property type="match status" value="1"/>
</dbReference>
<keyword evidence="1" id="KW-0812">Transmembrane</keyword>
<evidence type="ECO:0000256" key="1">
    <source>
        <dbReference type="SAM" id="Phobius"/>
    </source>
</evidence>
<feature type="transmembrane region" description="Helical" evidence="1">
    <location>
        <begin position="158"/>
        <end position="178"/>
    </location>
</feature>
<evidence type="ECO:0000259" key="2">
    <source>
        <dbReference type="Pfam" id="PF14237"/>
    </source>
</evidence>
<dbReference type="EMBL" id="CP032485">
    <property type="protein sequence ID" value="QDH24174.1"/>
    <property type="molecule type" value="Genomic_DNA"/>
</dbReference>
<accession>A0A4Y6V4A1</accession>
<dbReference type="KEGG" id="ntn:D5366_01645"/>
<dbReference type="RefSeq" id="WP_141492014.1">
    <property type="nucleotide sequence ID" value="NZ_CP032485.1"/>
</dbReference>
<organism evidence="3 4">
    <name type="scientific">Neokomagataea tanensis</name>
    <dbReference type="NCBI Taxonomy" id="661191"/>
    <lineage>
        <taxon>Bacteria</taxon>
        <taxon>Pseudomonadati</taxon>
        <taxon>Pseudomonadota</taxon>
        <taxon>Alphaproteobacteria</taxon>
        <taxon>Acetobacterales</taxon>
        <taxon>Acetobacteraceae</taxon>
        <taxon>Neokomagataea</taxon>
    </lineage>
</organism>
<sequence length="210" mass="23337">MKWYYAFEGQQVGPITTEQLKHLASLGTITPQTLVWREGFGEQWRPAAEAGIIFSAGHTGAENAAYVTDTWAWVYILGPFLANQVVFVWALLHSAFMVSNAVFNLFFSLLILALSISAFIADRSALRGGGYAPPTAWWWLFYPGYCWARRRVLGRGKVLMWVSIGLFLVGAAESAISYSQHLHMSKHQAVHAQSTTTSGENSDSDEQETL</sequence>
<evidence type="ECO:0000313" key="4">
    <source>
        <dbReference type="Proteomes" id="UP000317214"/>
    </source>
</evidence>